<sequence length="1217" mass="137667">MPPRRSQTTPLANSSNLNDALGYLESVRAALHQEPKTYSRFAIIMMEFKSKRMPVSEVMQQVADLFRDQRALVEGFNIFLPEGYHINYAPGASIPTITAPQSKPTGCHPRSMSLPADRGLNPALEFVQRVRTRYARQPHKHEQFMKLLYNKSQNERQGAQQAIENDLVHRMQQLLSDAPDLVQEFQRLSMELNPPLGSPVVVLPSAVSTATSDATTFSHAASGSEAAVMVPQKRRIAGDEDSCGHFGPLPKKVTRRKLQDSSSSDEPAGSSNRPTRSGTPQAPKIESALTLIKQSPNSAGTDGQRFFDRVKHALDHRETYNEFLKLINLFNQDLIDTARLIRESRSFLGEGELMAQFRGFVGWDESTEDAVSIEHVWLKPRAALDRPSTNQLNIRYGSYRRLPDDEINVTCSGRDELAKSVLNDEWVSQPTYASEDTFFQAHKKNIYEEALHRTEEERHEYDFYLEGLHRTIKVLESIDLQISQMNETQLASFTLGPNLGGKGKGIHVRVLKKIYGRETGLEVWQEIHDDPIHAIPVVLSRLRSRVDVWKQAFGEWDKIWRELDARNFYKSLDHQAIEWRATEKKNLTARAFVTQVEAARDEQMAKRASLIDPLFSRTRPRYQLEFNVEDMTVMQDALSLTMSSIDTLQGHITAVERREIEMFLRTFIPVFFVQDTESFDKPFSDRDQSAGCDVESVSSSTSAAVASTSRVGRGGRRGGANGTSGALRKTLLKNEQAKTSRRGRGRKVASAAGSRLPSPTSSDVPDIDVEASGSSAPILFNITFTKANSRRRYSFFTNTTFYVIIRLLELLYSRLRKFKDLSVKLVKQPLTRRQRNALPFSLRDPDKEEDDLDVVAAKFYNLLLESCRSFISGDLEQHAFEDRIRSVFGVMDAYQLFTVDRVTAAIIRQVQAATMDSKSRELFEFLKREREIAAPTTQDQINWRRNAERVLGPDENLFRIDWLPESRTITVQLFGKDDSSFDDSEVLTGRWQAYIASFVSEGPTQGIPTLPASRRPFLRRVLSMHRPEEGQPDVYAYGRLQIKVCVRTYRLFYVPHSEESLWRSRSKRDHEKFAEALRNKKAKRELWLEKFTTTSQLPSVPENPTGSSTNANDSPDMPLADEAVMDDIPESEENNCHETAVPMLLLRTHGPLEQIDCQSEPVLNDNQVSRSECGDIDVKPLALQRASSAALTIGASQLSAKEGSSRLMLTAVIEESD</sequence>
<evidence type="ECO:0000256" key="3">
    <source>
        <dbReference type="ARBA" id="ARBA00023242"/>
    </source>
</evidence>
<keyword evidence="8" id="KW-1185">Reference proteome</keyword>
<evidence type="ECO:0000313" key="8">
    <source>
        <dbReference type="Proteomes" id="UP000076871"/>
    </source>
</evidence>
<evidence type="ECO:0000256" key="1">
    <source>
        <dbReference type="ARBA" id="ARBA00004123"/>
    </source>
</evidence>
<dbReference type="InterPro" id="IPR039774">
    <property type="entry name" value="Sin3-like"/>
</dbReference>
<keyword evidence="2" id="KW-0678">Repressor</keyword>
<evidence type="ECO:0000313" key="7">
    <source>
        <dbReference type="EMBL" id="KZT07948.1"/>
    </source>
</evidence>
<organism evidence="7 8">
    <name type="scientific">Laetiporus sulphureus 93-53</name>
    <dbReference type="NCBI Taxonomy" id="1314785"/>
    <lineage>
        <taxon>Eukaryota</taxon>
        <taxon>Fungi</taxon>
        <taxon>Dikarya</taxon>
        <taxon>Basidiomycota</taxon>
        <taxon>Agaricomycotina</taxon>
        <taxon>Agaricomycetes</taxon>
        <taxon>Polyporales</taxon>
        <taxon>Laetiporus</taxon>
    </lineage>
</organism>
<proteinExistence type="predicted"/>
<dbReference type="SMART" id="SM00761">
    <property type="entry name" value="HDAC_interact"/>
    <property type="match status" value="1"/>
</dbReference>
<reference evidence="7 8" key="1">
    <citation type="journal article" date="2016" name="Mol. Biol. Evol.">
        <title>Comparative Genomics of Early-Diverging Mushroom-Forming Fungi Provides Insights into the Origins of Lignocellulose Decay Capabilities.</title>
        <authorList>
            <person name="Nagy L.G."/>
            <person name="Riley R."/>
            <person name="Tritt A."/>
            <person name="Adam C."/>
            <person name="Daum C."/>
            <person name="Floudas D."/>
            <person name="Sun H."/>
            <person name="Yadav J.S."/>
            <person name="Pangilinan J."/>
            <person name="Larsson K.H."/>
            <person name="Matsuura K."/>
            <person name="Barry K."/>
            <person name="Labutti K."/>
            <person name="Kuo R."/>
            <person name="Ohm R.A."/>
            <person name="Bhattacharya S.S."/>
            <person name="Shirouzu T."/>
            <person name="Yoshinaga Y."/>
            <person name="Martin F.M."/>
            <person name="Grigoriev I.V."/>
            <person name="Hibbett D.S."/>
        </authorList>
    </citation>
    <scope>NUCLEOTIDE SEQUENCE [LARGE SCALE GENOMIC DNA]</scope>
    <source>
        <strain evidence="7 8">93-53</strain>
    </source>
</reference>
<dbReference type="GO" id="GO:0070822">
    <property type="term" value="C:Sin3-type complex"/>
    <property type="evidence" value="ECO:0007669"/>
    <property type="project" value="TreeGrafter"/>
</dbReference>
<dbReference type="EMBL" id="KV427617">
    <property type="protein sequence ID" value="KZT07948.1"/>
    <property type="molecule type" value="Genomic_DNA"/>
</dbReference>
<dbReference type="STRING" id="1314785.A0A165EXY1"/>
<dbReference type="FunFam" id="1.20.1160.11:FF:000002">
    <property type="entry name" value="Paired amphipathic helix protein SIN3"/>
    <property type="match status" value="1"/>
</dbReference>
<gene>
    <name evidence="7" type="ORF">LAESUDRAFT_724440</name>
</gene>
<dbReference type="Pfam" id="PF08295">
    <property type="entry name" value="Sin3_corepress"/>
    <property type="match status" value="1"/>
</dbReference>
<feature type="domain" description="Histone deacetylase interacting" evidence="6">
    <location>
        <begin position="393"/>
        <end position="492"/>
    </location>
</feature>
<evidence type="ECO:0000256" key="4">
    <source>
        <dbReference type="PROSITE-ProRule" id="PRU00810"/>
    </source>
</evidence>
<dbReference type="GO" id="GO:0003714">
    <property type="term" value="F:transcription corepressor activity"/>
    <property type="evidence" value="ECO:0007669"/>
    <property type="project" value="InterPro"/>
</dbReference>
<feature type="compositionally biased region" description="Low complexity" evidence="5">
    <location>
        <begin position="261"/>
        <end position="271"/>
    </location>
</feature>
<dbReference type="GeneID" id="63825642"/>
<keyword evidence="3 4" id="KW-0539">Nucleus</keyword>
<dbReference type="PROSITE" id="PS51477">
    <property type="entry name" value="PAH"/>
    <property type="match status" value="2"/>
</dbReference>
<evidence type="ECO:0000256" key="2">
    <source>
        <dbReference type="ARBA" id="ARBA00022491"/>
    </source>
</evidence>
<dbReference type="InterPro" id="IPR031693">
    <property type="entry name" value="Sin3_C"/>
</dbReference>
<dbReference type="PANTHER" id="PTHR12346">
    <property type="entry name" value="SIN3B-RELATED"/>
    <property type="match status" value="1"/>
</dbReference>
<feature type="region of interest" description="Disordered" evidence="5">
    <location>
        <begin position="703"/>
        <end position="767"/>
    </location>
</feature>
<dbReference type="InterPro" id="IPR036600">
    <property type="entry name" value="PAH_sf"/>
</dbReference>
<evidence type="ECO:0000256" key="5">
    <source>
        <dbReference type="SAM" id="MobiDB-lite"/>
    </source>
</evidence>
<dbReference type="RefSeq" id="XP_040765688.1">
    <property type="nucleotide sequence ID" value="XM_040908613.1"/>
</dbReference>
<feature type="region of interest" description="Disordered" evidence="5">
    <location>
        <begin position="1094"/>
        <end position="1120"/>
    </location>
</feature>
<dbReference type="OrthoDB" id="10265969at2759"/>
<accession>A0A165EXY1</accession>
<dbReference type="Pfam" id="PF02671">
    <property type="entry name" value="PAH"/>
    <property type="match status" value="2"/>
</dbReference>
<evidence type="ECO:0000259" key="6">
    <source>
        <dbReference type="SMART" id="SM00761"/>
    </source>
</evidence>
<dbReference type="PANTHER" id="PTHR12346:SF0">
    <property type="entry name" value="SIN3A, ISOFORM G"/>
    <property type="match status" value="1"/>
</dbReference>
<dbReference type="Pfam" id="PF16879">
    <property type="entry name" value="Sin3a_C"/>
    <property type="match status" value="1"/>
</dbReference>
<protein>
    <recommendedName>
        <fullName evidence="6">Histone deacetylase interacting domain-containing protein</fullName>
    </recommendedName>
</protein>
<dbReference type="GO" id="GO:0000122">
    <property type="term" value="P:negative regulation of transcription by RNA polymerase II"/>
    <property type="evidence" value="ECO:0007669"/>
    <property type="project" value="TreeGrafter"/>
</dbReference>
<dbReference type="AlphaFoldDB" id="A0A165EXY1"/>
<dbReference type="Gene3D" id="1.20.1160.11">
    <property type="entry name" value="Paired amphipathic helix"/>
    <property type="match status" value="3"/>
</dbReference>
<dbReference type="InParanoid" id="A0A165EXY1"/>
<name>A0A165EXY1_9APHY</name>
<comment type="subcellular location">
    <subcellularLocation>
        <location evidence="1 4">Nucleus</location>
    </subcellularLocation>
</comment>
<feature type="region of interest" description="Disordered" evidence="5">
    <location>
        <begin position="235"/>
        <end position="282"/>
    </location>
</feature>
<dbReference type="InterPro" id="IPR013194">
    <property type="entry name" value="HDAC_interact_dom"/>
</dbReference>
<dbReference type="Proteomes" id="UP000076871">
    <property type="component" value="Unassembled WGS sequence"/>
</dbReference>
<dbReference type="SUPFAM" id="SSF47762">
    <property type="entry name" value="PAH2 domain"/>
    <property type="match status" value="3"/>
</dbReference>
<dbReference type="InterPro" id="IPR003822">
    <property type="entry name" value="PAH"/>
</dbReference>
<feature type="compositionally biased region" description="Polar residues" evidence="5">
    <location>
        <begin position="1094"/>
        <end position="1113"/>
    </location>
</feature>